<organism evidence="5 6">
    <name type="scientific">Phaseolus vulgaris</name>
    <name type="common">Kidney bean</name>
    <name type="synonym">French bean</name>
    <dbReference type="NCBI Taxonomy" id="3885"/>
    <lineage>
        <taxon>Eukaryota</taxon>
        <taxon>Viridiplantae</taxon>
        <taxon>Streptophyta</taxon>
        <taxon>Embryophyta</taxon>
        <taxon>Tracheophyta</taxon>
        <taxon>Spermatophyta</taxon>
        <taxon>Magnoliopsida</taxon>
        <taxon>eudicotyledons</taxon>
        <taxon>Gunneridae</taxon>
        <taxon>Pentapetalae</taxon>
        <taxon>rosids</taxon>
        <taxon>fabids</taxon>
        <taxon>Fabales</taxon>
        <taxon>Fabaceae</taxon>
        <taxon>Papilionoideae</taxon>
        <taxon>50 kb inversion clade</taxon>
        <taxon>NPAAA clade</taxon>
        <taxon>indigoferoid/millettioid clade</taxon>
        <taxon>Phaseoleae</taxon>
        <taxon>Phaseolus</taxon>
    </lineage>
</organism>
<evidence type="ECO:0000256" key="2">
    <source>
        <dbReference type="ARBA" id="ARBA00022737"/>
    </source>
</evidence>
<dbReference type="PANTHER" id="PTHR48006:SF71">
    <property type="entry name" value="CYSTEINE-RICH RLK (RECEPTOR-LIKE KINASE) PROTEIN"/>
    <property type="match status" value="1"/>
</dbReference>
<name>V7BWV0_PHAVU</name>
<dbReference type="EMBL" id="CM002292">
    <property type="protein sequence ID" value="ESW21520.1"/>
    <property type="molecule type" value="Genomic_DNA"/>
</dbReference>
<dbReference type="Proteomes" id="UP000000226">
    <property type="component" value="Chromosome 5"/>
</dbReference>
<dbReference type="FunFam" id="3.80.10.10:FF:000433">
    <property type="entry name" value="Putative LRR receptor-like serine/threonine-protein kinase isoform A"/>
    <property type="match status" value="1"/>
</dbReference>
<dbReference type="AlphaFoldDB" id="V7BWV0"/>
<dbReference type="PANTHER" id="PTHR48006">
    <property type="entry name" value="LEUCINE-RICH REPEAT-CONTAINING PROTEIN DDB_G0281931-RELATED"/>
    <property type="match status" value="1"/>
</dbReference>
<evidence type="ECO:0000259" key="4">
    <source>
        <dbReference type="Pfam" id="PF23598"/>
    </source>
</evidence>
<dbReference type="Pfam" id="PF00560">
    <property type="entry name" value="LRR_1"/>
    <property type="match status" value="2"/>
</dbReference>
<reference evidence="6" key="1">
    <citation type="journal article" date="2014" name="Nat. Genet.">
        <title>A reference genome for common bean and genome-wide analysis of dual domestications.</title>
        <authorList>
            <person name="Schmutz J."/>
            <person name="McClean P.E."/>
            <person name="Mamidi S."/>
            <person name="Wu G.A."/>
            <person name="Cannon S.B."/>
            <person name="Grimwood J."/>
            <person name="Jenkins J."/>
            <person name="Shu S."/>
            <person name="Song Q."/>
            <person name="Chavarro C."/>
            <person name="Torres-Torres M."/>
            <person name="Geffroy V."/>
            <person name="Moghaddam S.M."/>
            <person name="Gao D."/>
            <person name="Abernathy B."/>
            <person name="Barry K."/>
            <person name="Blair M."/>
            <person name="Brick M.A."/>
            <person name="Chovatia M."/>
            <person name="Gepts P."/>
            <person name="Goodstein D.M."/>
            <person name="Gonzales M."/>
            <person name="Hellsten U."/>
            <person name="Hyten D.L."/>
            <person name="Jia G."/>
            <person name="Kelly J.D."/>
            <person name="Kudrna D."/>
            <person name="Lee R."/>
            <person name="Richard M.M."/>
            <person name="Miklas P.N."/>
            <person name="Osorno J.M."/>
            <person name="Rodrigues J."/>
            <person name="Thareau V."/>
            <person name="Urrea C.A."/>
            <person name="Wang M."/>
            <person name="Yu Y."/>
            <person name="Zhang M."/>
            <person name="Wing R.A."/>
            <person name="Cregan P.B."/>
            <person name="Rokhsar D.S."/>
            <person name="Jackson S.A."/>
        </authorList>
    </citation>
    <scope>NUCLEOTIDE SEQUENCE [LARGE SCALE GENOMIC DNA]</scope>
    <source>
        <strain evidence="6">cv. G19833</strain>
    </source>
</reference>
<proteinExistence type="predicted"/>
<evidence type="ECO:0000313" key="5">
    <source>
        <dbReference type="EMBL" id="ESW21520.1"/>
    </source>
</evidence>
<dbReference type="Gene3D" id="3.80.10.10">
    <property type="entry name" value="Ribonuclease Inhibitor"/>
    <property type="match status" value="2"/>
</dbReference>
<gene>
    <name evidence="5" type="ORF">PHAVU_005G077500g</name>
</gene>
<dbReference type="InterPro" id="IPR001611">
    <property type="entry name" value="Leu-rich_rpt"/>
</dbReference>
<dbReference type="Gramene" id="ESW21520">
    <property type="protein sequence ID" value="ESW21520"/>
    <property type="gene ID" value="PHAVU_005G077500g"/>
</dbReference>
<protein>
    <recommendedName>
        <fullName evidence="4">Disease resistance R13L4/SHOC-2-like LRR domain-containing protein</fullName>
    </recommendedName>
</protein>
<dbReference type="Pfam" id="PF23598">
    <property type="entry name" value="LRR_14"/>
    <property type="match status" value="1"/>
</dbReference>
<dbReference type="GO" id="GO:0016020">
    <property type="term" value="C:membrane"/>
    <property type="evidence" value="ECO:0007669"/>
    <property type="project" value="UniProtKB-SubCell"/>
</dbReference>
<dbReference type="InterPro" id="IPR032675">
    <property type="entry name" value="LRR_dom_sf"/>
</dbReference>
<keyword evidence="2" id="KW-0677">Repeat</keyword>
<dbReference type="OrthoDB" id="1897577at2759"/>
<dbReference type="InterPro" id="IPR055414">
    <property type="entry name" value="LRR_R13L4/SHOC2-like"/>
</dbReference>
<feature type="domain" description="Disease resistance R13L4/SHOC-2-like LRR" evidence="4">
    <location>
        <begin position="97"/>
        <end position="209"/>
    </location>
</feature>
<dbReference type="SUPFAM" id="SSF52058">
    <property type="entry name" value="L domain-like"/>
    <property type="match status" value="1"/>
</dbReference>
<dbReference type="InterPro" id="IPR051824">
    <property type="entry name" value="LRR_Rcpt-Like_S/T_Kinase"/>
</dbReference>
<keyword evidence="6" id="KW-1185">Reference proteome</keyword>
<feature type="signal peptide" evidence="3">
    <location>
        <begin position="1"/>
        <end position="23"/>
    </location>
</feature>
<sequence length="279" mass="30935">MSFPLLFHLWFLGFCFISSLARGATIPEDEVKVMKEIAETLGKKDWDFSVDPCSGQRNWSVEVKGFENAVTCNCHFANATICHVVSISILGNRVAGPIPKELGNIITLKSLVLEFNQLSGELPPELGNLHQLERLHLTSNYFIGNLPTTFARLTTLKQIRLGDNQFSGTLPDFIQRWTSLERLVMQGSGFSGPIPYGISFLNNLTDLRISDLKGPDSQFPQLKNLTILQTLILRSCNLIGMVPEYLGNVTSLRSLDLSFNKLTGPIPKTLGGLNDINLL</sequence>
<evidence type="ECO:0000256" key="3">
    <source>
        <dbReference type="SAM" id="SignalP"/>
    </source>
</evidence>
<feature type="chain" id="PRO_5004757161" description="Disease resistance R13L4/SHOC-2-like LRR domain-containing protein" evidence="3">
    <location>
        <begin position="24"/>
        <end position="279"/>
    </location>
</feature>
<accession>V7BWV0</accession>
<keyword evidence="3" id="KW-0732">Signal</keyword>
<evidence type="ECO:0000256" key="1">
    <source>
        <dbReference type="ARBA" id="ARBA00004479"/>
    </source>
</evidence>
<dbReference type="SMR" id="V7BWV0"/>
<evidence type="ECO:0000313" key="6">
    <source>
        <dbReference type="Proteomes" id="UP000000226"/>
    </source>
</evidence>
<comment type="subcellular location">
    <subcellularLocation>
        <location evidence="1">Membrane</location>
        <topology evidence="1">Single-pass type I membrane protein</topology>
    </subcellularLocation>
</comment>